<dbReference type="PANTHER" id="PTHR23507">
    <property type="entry name" value="ZGC:174356"/>
    <property type="match status" value="1"/>
</dbReference>
<dbReference type="GO" id="GO:0016020">
    <property type="term" value="C:membrane"/>
    <property type="evidence" value="ECO:0007669"/>
    <property type="project" value="UniProtKB-SubCell"/>
</dbReference>
<comment type="caution">
    <text evidence="7">The sequence shown here is derived from an EMBL/GenBank/DDBJ whole genome shotgun (WGS) entry which is preliminary data.</text>
</comment>
<dbReference type="InterPro" id="IPR036259">
    <property type="entry name" value="MFS_trans_sf"/>
</dbReference>
<feature type="transmembrane region" description="Helical" evidence="5">
    <location>
        <begin position="125"/>
        <end position="146"/>
    </location>
</feature>
<feature type="transmembrane region" description="Helical" evidence="5">
    <location>
        <begin position="94"/>
        <end position="113"/>
    </location>
</feature>
<protein>
    <recommendedName>
        <fullName evidence="6">Major facilitator superfamily (MFS) profile domain-containing protein</fullName>
    </recommendedName>
</protein>
<feature type="transmembrane region" description="Helical" evidence="5">
    <location>
        <begin position="219"/>
        <end position="240"/>
    </location>
</feature>
<evidence type="ECO:0000259" key="6">
    <source>
        <dbReference type="PROSITE" id="PS50850"/>
    </source>
</evidence>
<feature type="domain" description="Major facilitator superfamily (MFS) profile" evidence="6">
    <location>
        <begin position="32"/>
        <end position="458"/>
    </location>
</feature>
<feature type="transmembrane region" description="Helical" evidence="5">
    <location>
        <begin position="27"/>
        <end position="51"/>
    </location>
</feature>
<comment type="subcellular location">
    <subcellularLocation>
        <location evidence="1">Membrane</location>
        <topology evidence="1">Multi-pass membrane protein</topology>
    </subcellularLocation>
</comment>
<accession>A0ABD3WFM9</accession>
<feature type="transmembrane region" description="Helical" evidence="5">
    <location>
        <begin position="274"/>
        <end position="296"/>
    </location>
</feature>
<keyword evidence="2 5" id="KW-0812">Transmembrane</keyword>
<evidence type="ECO:0000256" key="1">
    <source>
        <dbReference type="ARBA" id="ARBA00004141"/>
    </source>
</evidence>
<feature type="transmembrane region" description="Helical" evidence="5">
    <location>
        <begin position="152"/>
        <end position="176"/>
    </location>
</feature>
<dbReference type="AlphaFoldDB" id="A0ABD3WFM9"/>
<keyword evidence="4 5" id="KW-0472">Membrane</keyword>
<dbReference type="SUPFAM" id="SSF103473">
    <property type="entry name" value="MFS general substrate transporter"/>
    <property type="match status" value="1"/>
</dbReference>
<proteinExistence type="predicted"/>
<dbReference type="InterPro" id="IPR011701">
    <property type="entry name" value="MFS"/>
</dbReference>
<evidence type="ECO:0000313" key="8">
    <source>
        <dbReference type="Proteomes" id="UP001634394"/>
    </source>
</evidence>
<evidence type="ECO:0000256" key="3">
    <source>
        <dbReference type="ARBA" id="ARBA00022989"/>
    </source>
</evidence>
<feature type="transmembrane region" description="Helical" evidence="5">
    <location>
        <begin position="188"/>
        <end position="213"/>
    </location>
</feature>
<dbReference type="PANTHER" id="PTHR23507:SF1">
    <property type="entry name" value="FI18259P1-RELATED"/>
    <property type="match status" value="1"/>
</dbReference>
<sequence length="475" mass="52416">MTPTNCSREGNIQDYKPAVPQKKHKHWILGPIAFLCMSGSVLAFTVFSQFIHDKIKRSDYHNSTFSENLSACEVNKSSHEYQVKSEIQEKAAKWQILIPLAGNIIAIFSNLVLGSYTDRFGRKFLFYLSCFGSLFRTAMVAFIMYFDWDLEYYIIPYAIDGMTGSSPTLMQAAYIYSADITSKGKERTFGIVLIEMAFGFGSTLSGLGSGYVIELSGFFWPSVVAAGAYLLAMILIYVLPETFSDKLAKRKSKLQTVKDAIGLYTDRKNAGKRWIYIVSIIIFFIIMISSSGSFSIEPLYQLGSPFCWTPVQIGWFTALRMFGQQVVGIFSIKFLQRCLTDTSIAILGAVCSVSAYTMEGLASTSLVLYLVNVLNIGGNLTIPVIRSIMSCLTPPDKQGAVFSTISSVNIICNMLTAVLANAIYSSTLSLFSGTVFLVYAASNSICILLVLLLAFGTRNSQGDGHPIIEHSVEEK</sequence>
<dbReference type="EMBL" id="JBJQND010000006">
    <property type="protein sequence ID" value="KAL3872667.1"/>
    <property type="molecule type" value="Genomic_DNA"/>
</dbReference>
<dbReference type="Pfam" id="PF07690">
    <property type="entry name" value="MFS_1"/>
    <property type="match status" value="1"/>
</dbReference>
<name>A0ABD3WFM9_SINWO</name>
<feature type="transmembrane region" description="Helical" evidence="5">
    <location>
        <begin position="436"/>
        <end position="455"/>
    </location>
</feature>
<feature type="transmembrane region" description="Helical" evidence="5">
    <location>
        <begin position="400"/>
        <end position="424"/>
    </location>
</feature>
<evidence type="ECO:0000256" key="2">
    <source>
        <dbReference type="ARBA" id="ARBA00022692"/>
    </source>
</evidence>
<feature type="transmembrane region" description="Helical" evidence="5">
    <location>
        <begin position="367"/>
        <end position="388"/>
    </location>
</feature>
<organism evidence="7 8">
    <name type="scientific">Sinanodonta woodiana</name>
    <name type="common">Chinese pond mussel</name>
    <name type="synonym">Anodonta woodiana</name>
    <dbReference type="NCBI Taxonomy" id="1069815"/>
    <lineage>
        <taxon>Eukaryota</taxon>
        <taxon>Metazoa</taxon>
        <taxon>Spiralia</taxon>
        <taxon>Lophotrochozoa</taxon>
        <taxon>Mollusca</taxon>
        <taxon>Bivalvia</taxon>
        <taxon>Autobranchia</taxon>
        <taxon>Heteroconchia</taxon>
        <taxon>Palaeoheterodonta</taxon>
        <taxon>Unionida</taxon>
        <taxon>Unionoidea</taxon>
        <taxon>Unionidae</taxon>
        <taxon>Unioninae</taxon>
        <taxon>Sinanodonta</taxon>
    </lineage>
</organism>
<evidence type="ECO:0000256" key="4">
    <source>
        <dbReference type="ARBA" id="ARBA00023136"/>
    </source>
</evidence>
<dbReference type="InterPro" id="IPR020846">
    <property type="entry name" value="MFS_dom"/>
</dbReference>
<dbReference type="Gene3D" id="1.20.1250.20">
    <property type="entry name" value="MFS general substrate transporter like domains"/>
    <property type="match status" value="1"/>
</dbReference>
<evidence type="ECO:0000313" key="7">
    <source>
        <dbReference type="EMBL" id="KAL3872667.1"/>
    </source>
</evidence>
<evidence type="ECO:0000256" key="5">
    <source>
        <dbReference type="SAM" id="Phobius"/>
    </source>
</evidence>
<keyword evidence="3 5" id="KW-1133">Transmembrane helix</keyword>
<dbReference type="Proteomes" id="UP001634394">
    <property type="component" value="Unassembled WGS sequence"/>
</dbReference>
<keyword evidence="8" id="KW-1185">Reference proteome</keyword>
<dbReference type="PROSITE" id="PS50850">
    <property type="entry name" value="MFS"/>
    <property type="match status" value="1"/>
</dbReference>
<gene>
    <name evidence="7" type="ORF">ACJMK2_035879</name>
</gene>
<reference evidence="7 8" key="1">
    <citation type="submission" date="2024-11" db="EMBL/GenBank/DDBJ databases">
        <title>Chromosome-level genome assembly of the freshwater bivalve Anodonta woodiana.</title>
        <authorList>
            <person name="Chen X."/>
        </authorList>
    </citation>
    <scope>NUCLEOTIDE SEQUENCE [LARGE SCALE GENOMIC DNA]</scope>
    <source>
        <strain evidence="7">MN2024</strain>
        <tissue evidence="7">Gills</tissue>
    </source>
</reference>